<dbReference type="Pfam" id="PF02469">
    <property type="entry name" value="Fasciclin"/>
    <property type="match status" value="1"/>
</dbReference>
<protein>
    <recommendedName>
        <fullName evidence="1">FAS1 domain-containing protein</fullName>
    </recommendedName>
</protein>
<dbReference type="Gene3D" id="2.30.180.10">
    <property type="entry name" value="FAS1 domain"/>
    <property type="match status" value="1"/>
</dbReference>
<dbReference type="PROSITE" id="PS50213">
    <property type="entry name" value="FAS1"/>
    <property type="match status" value="1"/>
</dbReference>
<dbReference type="RefSeq" id="WP_188642404.1">
    <property type="nucleotide sequence ID" value="NZ_BMID01000001.1"/>
</dbReference>
<feature type="domain" description="FAS1" evidence="1">
    <location>
        <begin position="37"/>
        <end position="182"/>
    </location>
</feature>
<keyword evidence="3" id="KW-1185">Reference proteome</keyword>
<organism evidence="2 3">
    <name type="scientific">Blastomonas marina</name>
    <dbReference type="NCBI Taxonomy" id="1867408"/>
    <lineage>
        <taxon>Bacteria</taxon>
        <taxon>Pseudomonadati</taxon>
        <taxon>Pseudomonadota</taxon>
        <taxon>Alphaproteobacteria</taxon>
        <taxon>Sphingomonadales</taxon>
        <taxon>Sphingomonadaceae</taxon>
        <taxon>Blastomonas</taxon>
    </lineage>
</organism>
<dbReference type="EMBL" id="BMID01000001">
    <property type="protein sequence ID" value="GGA08407.1"/>
    <property type="molecule type" value="Genomic_DNA"/>
</dbReference>
<dbReference type="SMART" id="SM00554">
    <property type="entry name" value="FAS1"/>
    <property type="match status" value="1"/>
</dbReference>
<gene>
    <name evidence="2" type="ORF">GCM10010923_18310</name>
</gene>
<evidence type="ECO:0000313" key="3">
    <source>
        <dbReference type="Proteomes" id="UP000603317"/>
    </source>
</evidence>
<name>A0ABQ1FF25_9SPHN</name>
<evidence type="ECO:0000259" key="1">
    <source>
        <dbReference type="PROSITE" id="PS50213"/>
    </source>
</evidence>
<dbReference type="Proteomes" id="UP000603317">
    <property type="component" value="Unassembled WGS sequence"/>
</dbReference>
<sequence length="193" mass="19872">MKNTIWLASIAATALALGGCERVEDGEAAPATENTADQTLTASISQADGLSTVAGVITEANLASVFDGSSAYTVLAPTDDAFAELGDAAEQLTPDGDNAPMIALLRNHIVTGHLRPDDLRTALADDEDGEVEMASVGSDPVTFMMDGDAIVARGPDGAQVRLLVDRAVEANNGVLIPVDGILRRLPTATTASR</sequence>
<dbReference type="InterPro" id="IPR000782">
    <property type="entry name" value="FAS1_domain"/>
</dbReference>
<dbReference type="InterPro" id="IPR036378">
    <property type="entry name" value="FAS1_dom_sf"/>
</dbReference>
<proteinExistence type="predicted"/>
<accession>A0ABQ1FF25</accession>
<dbReference type="SUPFAM" id="SSF82153">
    <property type="entry name" value="FAS1 domain"/>
    <property type="match status" value="1"/>
</dbReference>
<evidence type="ECO:0000313" key="2">
    <source>
        <dbReference type="EMBL" id="GGA08407.1"/>
    </source>
</evidence>
<dbReference type="PROSITE" id="PS51257">
    <property type="entry name" value="PROKAR_LIPOPROTEIN"/>
    <property type="match status" value="1"/>
</dbReference>
<reference evidence="3" key="1">
    <citation type="journal article" date="2019" name="Int. J. Syst. Evol. Microbiol.">
        <title>The Global Catalogue of Microorganisms (GCM) 10K type strain sequencing project: providing services to taxonomists for standard genome sequencing and annotation.</title>
        <authorList>
            <consortium name="The Broad Institute Genomics Platform"/>
            <consortium name="The Broad Institute Genome Sequencing Center for Infectious Disease"/>
            <person name="Wu L."/>
            <person name="Ma J."/>
        </authorList>
    </citation>
    <scope>NUCLEOTIDE SEQUENCE [LARGE SCALE GENOMIC DNA]</scope>
    <source>
        <strain evidence="3">CGMCC 1.15297</strain>
    </source>
</reference>
<comment type="caution">
    <text evidence="2">The sequence shown here is derived from an EMBL/GenBank/DDBJ whole genome shotgun (WGS) entry which is preliminary data.</text>
</comment>